<dbReference type="HOGENOM" id="CLU_122851_2_0_9"/>
<sequence>MKRMKEDGERSGTGGRQRGRTALRRHRLLREEHGQSLTELALMLPLLLLLVCGVVDFGRVLYAYLHLNLAAQETVRLGGLGRSDAEITAFARSYVHLGGAESLVVTIAPLQAQRRSGEYIKVTLSYPVGYITPLVGGLLPAPVVAADSTIRVE</sequence>
<dbReference type="Pfam" id="PF07811">
    <property type="entry name" value="TadE"/>
    <property type="match status" value="1"/>
</dbReference>
<evidence type="ECO:0000313" key="4">
    <source>
        <dbReference type="EMBL" id="AEI41599.1"/>
    </source>
</evidence>
<protein>
    <submittedName>
        <fullName evidence="4">TadE family protein</fullName>
    </submittedName>
</protein>
<name>F8F8L1_PAEMK</name>
<feature type="compositionally biased region" description="Basic and acidic residues" evidence="1">
    <location>
        <begin position="1"/>
        <end position="10"/>
    </location>
</feature>
<dbReference type="RefSeq" id="WP_013916758.1">
    <property type="nucleotide sequence ID" value="NC_015690.1"/>
</dbReference>
<reference evidence="5" key="1">
    <citation type="submission" date="2011-06" db="EMBL/GenBank/DDBJ databases">
        <title>Complete genome sequence of Paenibacillus mucilaginosus KNP414.</title>
        <authorList>
            <person name="Wang J."/>
            <person name="Hu S."/>
            <person name="Hu X."/>
            <person name="Zhang B."/>
            <person name="Dong D."/>
            <person name="Zhang S."/>
            <person name="Zhao K."/>
            <person name="Wu D."/>
        </authorList>
    </citation>
    <scope>NUCLEOTIDE SEQUENCE [LARGE SCALE GENOMIC DNA]</scope>
    <source>
        <strain evidence="5">KNP414</strain>
    </source>
</reference>
<evidence type="ECO:0000256" key="2">
    <source>
        <dbReference type="SAM" id="Phobius"/>
    </source>
</evidence>
<evidence type="ECO:0000259" key="3">
    <source>
        <dbReference type="Pfam" id="PF07811"/>
    </source>
</evidence>
<gene>
    <name evidence="4" type="ordered locus">KNP414_03041</name>
</gene>
<reference evidence="4 5" key="2">
    <citation type="journal article" date="2013" name="Genome Announc.">
        <title>Genome Sequence of Growth-Improving Paenibacillus mucilaginosus Strain KNP414.</title>
        <authorList>
            <person name="Lu J.J."/>
            <person name="Wang J.F."/>
            <person name="Hu X.F."/>
        </authorList>
    </citation>
    <scope>NUCLEOTIDE SEQUENCE [LARGE SCALE GENOMIC DNA]</scope>
    <source>
        <strain evidence="4 5">KNP414</strain>
    </source>
</reference>
<keyword evidence="2" id="KW-1133">Transmembrane helix</keyword>
<evidence type="ECO:0000313" key="5">
    <source>
        <dbReference type="Proteomes" id="UP000006620"/>
    </source>
</evidence>
<feature type="region of interest" description="Disordered" evidence="1">
    <location>
        <begin position="1"/>
        <end position="22"/>
    </location>
</feature>
<dbReference type="KEGG" id="pms:KNP414_03041"/>
<keyword evidence="2" id="KW-0812">Transmembrane</keyword>
<dbReference type="Proteomes" id="UP000006620">
    <property type="component" value="Chromosome"/>
</dbReference>
<dbReference type="EMBL" id="CP002869">
    <property type="protein sequence ID" value="AEI41599.1"/>
    <property type="molecule type" value="Genomic_DNA"/>
</dbReference>
<dbReference type="InterPro" id="IPR012495">
    <property type="entry name" value="TadE-like_dom"/>
</dbReference>
<organism evidence="4 5">
    <name type="scientific">Paenibacillus mucilaginosus (strain KNP414)</name>
    <dbReference type="NCBI Taxonomy" id="1036673"/>
    <lineage>
        <taxon>Bacteria</taxon>
        <taxon>Bacillati</taxon>
        <taxon>Bacillota</taxon>
        <taxon>Bacilli</taxon>
        <taxon>Bacillales</taxon>
        <taxon>Paenibacillaceae</taxon>
        <taxon>Paenibacillus</taxon>
    </lineage>
</organism>
<evidence type="ECO:0000256" key="1">
    <source>
        <dbReference type="SAM" id="MobiDB-lite"/>
    </source>
</evidence>
<feature type="domain" description="TadE-like" evidence="3">
    <location>
        <begin position="34"/>
        <end position="76"/>
    </location>
</feature>
<accession>F8F8L1</accession>
<proteinExistence type="predicted"/>
<dbReference type="PATRIC" id="fig|1036673.3.peg.2789"/>
<keyword evidence="2" id="KW-0472">Membrane</keyword>
<dbReference type="AlphaFoldDB" id="F8F8L1"/>
<feature type="transmembrane region" description="Helical" evidence="2">
    <location>
        <begin position="40"/>
        <end position="65"/>
    </location>
</feature>